<proteinExistence type="predicted"/>
<evidence type="ECO:0000313" key="6">
    <source>
        <dbReference type="EMBL" id="RKR93044.1"/>
    </source>
</evidence>
<dbReference type="AlphaFoldDB" id="A0A495JXQ1"/>
<dbReference type="Gene3D" id="6.10.250.690">
    <property type="match status" value="1"/>
</dbReference>
<dbReference type="GO" id="GO:0006355">
    <property type="term" value="P:regulation of DNA-templated transcription"/>
    <property type="evidence" value="ECO:0007669"/>
    <property type="project" value="InterPro"/>
</dbReference>
<dbReference type="RefSeq" id="WP_121161097.1">
    <property type="nucleotide sequence ID" value="NZ_RBKT01000001.1"/>
</dbReference>
<keyword evidence="1 3" id="KW-0238">DNA-binding</keyword>
<dbReference type="SMART" id="SM00862">
    <property type="entry name" value="Trans_reg_C"/>
    <property type="match status" value="1"/>
</dbReference>
<dbReference type="GO" id="GO:0032993">
    <property type="term" value="C:protein-DNA complex"/>
    <property type="evidence" value="ECO:0007669"/>
    <property type="project" value="TreeGrafter"/>
</dbReference>
<dbReference type="Gene3D" id="3.40.50.2300">
    <property type="match status" value="1"/>
</dbReference>
<dbReference type="Pfam" id="PF00486">
    <property type="entry name" value="Trans_reg_C"/>
    <property type="match status" value="1"/>
</dbReference>
<accession>A0A495JXQ1</accession>
<dbReference type="PROSITE" id="PS50110">
    <property type="entry name" value="RESPONSE_REGULATORY"/>
    <property type="match status" value="1"/>
</dbReference>
<protein>
    <submittedName>
        <fullName evidence="6">Two-component system KDP operon response regulator KdpE</fullName>
    </submittedName>
</protein>
<evidence type="ECO:0000259" key="5">
    <source>
        <dbReference type="PROSITE" id="PS51755"/>
    </source>
</evidence>
<dbReference type="InterPro" id="IPR001789">
    <property type="entry name" value="Sig_transdc_resp-reg_receiver"/>
</dbReference>
<dbReference type="InterPro" id="IPR016032">
    <property type="entry name" value="Sig_transdc_resp-reg_C-effctor"/>
</dbReference>
<dbReference type="InterPro" id="IPR001867">
    <property type="entry name" value="OmpR/PhoB-type_DNA-bd"/>
</dbReference>
<sequence length="222" mass="24204">MTKVLVVGDEPQMLRALRINLEVRRYRVTTASDGADALHRAADNLPDLLVLDFPLSAADGVDLIRRLRDRTANPIIVLFGRPGSGDKIAALNAGADDYVTKPFGIGELLARMRAAVPLGGDGGSPVQVGRHTIDLAARTVRAAADGDVVLGPDEWRLLELLILNAGRLVSHRQLRTAVPGPQPSLADQLRRDMARLRRKLEVDPTRPRHLLAEPGMGYRFQP</sequence>
<dbReference type="Proteomes" id="UP000277671">
    <property type="component" value="Unassembled WGS sequence"/>
</dbReference>
<organism evidence="6 7">
    <name type="scientific">Micromonospora pisi</name>
    <dbReference type="NCBI Taxonomy" id="589240"/>
    <lineage>
        <taxon>Bacteria</taxon>
        <taxon>Bacillati</taxon>
        <taxon>Actinomycetota</taxon>
        <taxon>Actinomycetes</taxon>
        <taxon>Micromonosporales</taxon>
        <taxon>Micromonosporaceae</taxon>
        <taxon>Micromonospora</taxon>
    </lineage>
</organism>
<dbReference type="CDD" id="cd00383">
    <property type="entry name" value="trans_reg_C"/>
    <property type="match status" value="1"/>
</dbReference>
<dbReference type="Gene3D" id="1.10.10.10">
    <property type="entry name" value="Winged helix-like DNA-binding domain superfamily/Winged helix DNA-binding domain"/>
    <property type="match status" value="1"/>
</dbReference>
<evidence type="ECO:0000256" key="3">
    <source>
        <dbReference type="PROSITE-ProRule" id="PRU01091"/>
    </source>
</evidence>
<feature type="modified residue" description="4-aspartylphosphate" evidence="2">
    <location>
        <position position="52"/>
    </location>
</feature>
<feature type="domain" description="OmpR/PhoB-type" evidence="5">
    <location>
        <begin position="123"/>
        <end position="222"/>
    </location>
</feature>
<feature type="domain" description="Response regulatory" evidence="4">
    <location>
        <begin position="3"/>
        <end position="116"/>
    </location>
</feature>
<name>A0A495JXQ1_9ACTN</name>
<dbReference type="InterPro" id="IPR036388">
    <property type="entry name" value="WH-like_DNA-bd_sf"/>
</dbReference>
<keyword evidence="7" id="KW-1185">Reference proteome</keyword>
<comment type="caution">
    <text evidence="6">The sequence shown here is derived from an EMBL/GenBank/DDBJ whole genome shotgun (WGS) entry which is preliminary data.</text>
</comment>
<reference evidence="6 7" key="1">
    <citation type="submission" date="2018-10" db="EMBL/GenBank/DDBJ databases">
        <title>Sequencing the genomes of 1000 actinobacteria strains.</title>
        <authorList>
            <person name="Klenk H.-P."/>
        </authorList>
    </citation>
    <scope>NUCLEOTIDE SEQUENCE [LARGE SCALE GENOMIC DNA]</scope>
    <source>
        <strain evidence="6 7">DSM 45175</strain>
    </source>
</reference>
<dbReference type="SMART" id="SM00448">
    <property type="entry name" value="REC"/>
    <property type="match status" value="1"/>
</dbReference>
<dbReference type="SUPFAM" id="SSF46894">
    <property type="entry name" value="C-terminal effector domain of the bipartite response regulators"/>
    <property type="match status" value="1"/>
</dbReference>
<dbReference type="InterPro" id="IPR011006">
    <property type="entry name" value="CheY-like_superfamily"/>
</dbReference>
<dbReference type="GO" id="GO:0000976">
    <property type="term" value="F:transcription cis-regulatory region binding"/>
    <property type="evidence" value="ECO:0007669"/>
    <property type="project" value="TreeGrafter"/>
</dbReference>
<evidence type="ECO:0000313" key="7">
    <source>
        <dbReference type="Proteomes" id="UP000277671"/>
    </source>
</evidence>
<evidence type="ECO:0000256" key="2">
    <source>
        <dbReference type="PROSITE-ProRule" id="PRU00169"/>
    </source>
</evidence>
<dbReference type="GO" id="GO:0005829">
    <property type="term" value="C:cytosol"/>
    <property type="evidence" value="ECO:0007669"/>
    <property type="project" value="TreeGrafter"/>
</dbReference>
<dbReference type="PROSITE" id="PS51755">
    <property type="entry name" value="OMPR_PHOB"/>
    <property type="match status" value="1"/>
</dbReference>
<feature type="DNA-binding region" description="OmpR/PhoB-type" evidence="3">
    <location>
        <begin position="123"/>
        <end position="222"/>
    </location>
</feature>
<dbReference type="SUPFAM" id="SSF52172">
    <property type="entry name" value="CheY-like"/>
    <property type="match status" value="1"/>
</dbReference>
<evidence type="ECO:0000256" key="1">
    <source>
        <dbReference type="ARBA" id="ARBA00023125"/>
    </source>
</evidence>
<dbReference type="Pfam" id="PF00072">
    <property type="entry name" value="Response_reg"/>
    <property type="match status" value="1"/>
</dbReference>
<dbReference type="GO" id="GO:0000156">
    <property type="term" value="F:phosphorelay response regulator activity"/>
    <property type="evidence" value="ECO:0007669"/>
    <property type="project" value="TreeGrafter"/>
</dbReference>
<dbReference type="PANTHER" id="PTHR48111:SF50">
    <property type="entry name" value="KDP OPERON TRANSCRIPTIONAL REGULATORY PROTEIN KDPE"/>
    <property type="match status" value="1"/>
</dbReference>
<dbReference type="InterPro" id="IPR039420">
    <property type="entry name" value="WalR-like"/>
</dbReference>
<dbReference type="OrthoDB" id="3231823at2"/>
<dbReference type="PANTHER" id="PTHR48111">
    <property type="entry name" value="REGULATOR OF RPOS"/>
    <property type="match status" value="1"/>
</dbReference>
<gene>
    <name evidence="6" type="ORF">BDK92_7550</name>
</gene>
<evidence type="ECO:0000259" key="4">
    <source>
        <dbReference type="PROSITE" id="PS50110"/>
    </source>
</evidence>
<dbReference type="EMBL" id="RBKT01000001">
    <property type="protein sequence ID" value="RKR93044.1"/>
    <property type="molecule type" value="Genomic_DNA"/>
</dbReference>
<keyword evidence="2" id="KW-0597">Phosphoprotein</keyword>